<evidence type="ECO:0000313" key="2">
    <source>
        <dbReference type="EMBL" id="MEY8443929.1"/>
    </source>
</evidence>
<dbReference type="InterPro" id="IPR000994">
    <property type="entry name" value="Pept_M24"/>
</dbReference>
<keyword evidence="2" id="KW-0378">Hydrolase</keyword>
<dbReference type="InterPro" id="IPR036005">
    <property type="entry name" value="Creatinase/aminopeptidase-like"/>
</dbReference>
<dbReference type="Proteomes" id="UP001565283">
    <property type="component" value="Unassembled WGS sequence"/>
</dbReference>
<keyword evidence="3" id="KW-1185">Reference proteome</keyword>
<accession>A0ABV4D4Z6</accession>
<sequence length="457" mass="51289">MIQLKQIKTPAIENKLSPVALTDETMSFRKTALLGKMREKGYDSLFIYADLEHGSNFEYLTGFLPRFEEALLILHMTGEAYMVLGNENLNKAGKARLLAKAIHMPHFSLPNQPMPKKGTVEEILSQCTLENAKKIGLVGWKNFTSFAEDNTQLFDLPYYLVQALKKLYPNVLMQNATQLFIGEGGIRTRNNANEFAHYEFGAALAGRCILQTMDQVEVGKTEMEVARSLSDLGQSHNVVTIMATGERFEKANIYPGSKIIKKGDRLSMTTGYKGGLQSRGGYAVSRPSELPDAERDYLEVVAKPYFNAVKTWLETVKIGMLGQDLYDKVEEVLPKGKYGWTLNPGHLIADEEWLSSPIYPASTEKLKSGMLFQIDIIPSVLGYGGVSCESGIFLADEKLRANISQMYPEVWHRVQKRRKYIQNELGISLSEEILPTSSATAYLRPFMLDKHLAFTAR</sequence>
<protein>
    <submittedName>
        <fullName evidence="2">Aminopeptidase P family protein</fullName>
    </submittedName>
</protein>
<dbReference type="SUPFAM" id="SSF55920">
    <property type="entry name" value="Creatinase/aminopeptidase"/>
    <property type="match status" value="1"/>
</dbReference>
<dbReference type="RefSeq" id="WP_369948456.1">
    <property type="nucleotide sequence ID" value="NZ_JBCLSH010000022.1"/>
</dbReference>
<evidence type="ECO:0000313" key="3">
    <source>
        <dbReference type="Proteomes" id="UP001565283"/>
    </source>
</evidence>
<feature type="domain" description="Peptidase M24" evidence="1">
    <location>
        <begin position="202"/>
        <end position="388"/>
    </location>
</feature>
<dbReference type="GO" id="GO:0004177">
    <property type="term" value="F:aminopeptidase activity"/>
    <property type="evidence" value="ECO:0007669"/>
    <property type="project" value="UniProtKB-KW"/>
</dbReference>
<dbReference type="SUPFAM" id="SSF53092">
    <property type="entry name" value="Creatinase/prolidase N-terminal domain"/>
    <property type="match status" value="1"/>
</dbReference>
<evidence type="ECO:0000259" key="1">
    <source>
        <dbReference type="Pfam" id="PF00557"/>
    </source>
</evidence>
<proteinExistence type="predicted"/>
<dbReference type="CDD" id="cd01066">
    <property type="entry name" value="APP_MetAP"/>
    <property type="match status" value="1"/>
</dbReference>
<dbReference type="EMBL" id="JBCLSH010000022">
    <property type="protein sequence ID" value="MEY8443929.1"/>
    <property type="molecule type" value="Genomic_DNA"/>
</dbReference>
<dbReference type="Gene3D" id="3.90.230.10">
    <property type="entry name" value="Creatinase/methionine aminopeptidase superfamily"/>
    <property type="match status" value="1"/>
</dbReference>
<reference evidence="2 3" key="1">
    <citation type="submission" date="2024-03" db="EMBL/GenBank/DDBJ databases">
        <title>Mouse gut bacterial collection (mGBC) of GemPharmatech.</title>
        <authorList>
            <person name="He Y."/>
            <person name="Dong L."/>
            <person name="Wu D."/>
            <person name="Gao X."/>
            <person name="Lin Z."/>
        </authorList>
    </citation>
    <scope>NUCLEOTIDE SEQUENCE [LARGE SCALE GENOMIC DNA]</scope>
    <source>
        <strain evidence="2 3">61-15</strain>
    </source>
</reference>
<dbReference type="InterPro" id="IPR029149">
    <property type="entry name" value="Creatin/AminoP/Spt16_N"/>
</dbReference>
<comment type="caution">
    <text evidence="2">The sequence shown here is derived from an EMBL/GenBank/DDBJ whole genome shotgun (WGS) entry which is preliminary data.</text>
</comment>
<gene>
    <name evidence="2" type="ORF">AALA52_06700</name>
</gene>
<organism evidence="2 3">
    <name type="scientific">Lactococcus ileimucosae</name>
    <dbReference type="NCBI Taxonomy" id="2941329"/>
    <lineage>
        <taxon>Bacteria</taxon>
        <taxon>Bacillati</taxon>
        <taxon>Bacillota</taxon>
        <taxon>Bacilli</taxon>
        <taxon>Lactobacillales</taxon>
        <taxon>Streptococcaceae</taxon>
        <taxon>Lactococcus</taxon>
    </lineage>
</organism>
<name>A0ABV4D4Z6_9LACT</name>
<keyword evidence="2" id="KW-0645">Protease</keyword>
<keyword evidence="2" id="KW-0031">Aminopeptidase</keyword>
<dbReference type="Pfam" id="PF00557">
    <property type="entry name" value="Peptidase_M24"/>
    <property type="match status" value="1"/>
</dbReference>